<name>A0A537KTG5_9BACT</name>
<dbReference type="Pfam" id="PF13561">
    <property type="entry name" value="adh_short_C2"/>
    <property type="match status" value="1"/>
</dbReference>
<dbReference type="InterPro" id="IPR036291">
    <property type="entry name" value="NAD(P)-bd_dom_sf"/>
</dbReference>
<comment type="similarity">
    <text evidence="1">Belongs to the short-chain dehydrogenases/reductases (SDR) family.</text>
</comment>
<protein>
    <submittedName>
        <fullName evidence="3">SDR family oxidoreductase</fullName>
    </submittedName>
</protein>
<feature type="non-terminal residue" evidence="3">
    <location>
        <position position="1"/>
    </location>
</feature>
<evidence type="ECO:0000256" key="1">
    <source>
        <dbReference type="ARBA" id="ARBA00006484"/>
    </source>
</evidence>
<dbReference type="Proteomes" id="UP000319353">
    <property type="component" value="Unassembled WGS sequence"/>
</dbReference>
<dbReference type="PANTHER" id="PTHR24321">
    <property type="entry name" value="DEHYDROGENASES, SHORT CHAIN"/>
    <property type="match status" value="1"/>
</dbReference>
<keyword evidence="2" id="KW-0560">Oxidoreductase</keyword>
<evidence type="ECO:0000313" key="4">
    <source>
        <dbReference type="Proteomes" id="UP000319353"/>
    </source>
</evidence>
<dbReference type="AlphaFoldDB" id="A0A537KTG5"/>
<dbReference type="EMBL" id="VBAL01000145">
    <property type="protein sequence ID" value="TMI99041.1"/>
    <property type="molecule type" value="Genomic_DNA"/>
</dbReference>
<comment type="caution">
    <text evidence="3">The sequence shown here is derived from an EMBL/GenBank/DDBJ whole genome shotgun (WGS) entry which is preliminary data.</text>
</comment>
<gene>
    <name evidence="3" type="ORF">E6H01_11515</name>
</gene>
<dbReference type="PANTHER" id="PTHR24321:SF8">
    <property type="entry name" value="ESTRADIOL 17-BETA-DEHYDROGENASE 8-RELATED"/>
    <property type="match status" value="1"/>
</dbReference>
<proteinExistence type="inferred from homology"/>
<organism evidence="3 4">
    <name type="scientific">Candidatus Segetimicrobium genomatis</name>
    <dbReference type="NCBI Taxonomy" id="2569760"/>
    <lineage>
        <taxon>Bacteria</taxon>
        <taxon>Bacillati</taxon>
        <taxon>Candidatus Sysuimicrobiota</taxon>
        <taxon>Candidatus Sysuimicrobiia</taxon>
        <taxon>Candidatus Sysuimicrobiales</taxon>
        <taxon>Candidatus Segetimicrobiaceae</taxon>
        <taxon>Candidatus Segetimicrobium</taxon>
    </lineage>
</organism>
<reference evidence="3 4" key="1">
    <citation type="journal article" date="2019" name="Nat. Microbiol.">
        <title>Mediterranean grassland soil C-N compound turnover is dependent on rainfall and depth, and is mediated by genomically divergent microorganisms.</title>
        <authorList>
            <person name="Diamond S."/>
            <person name="Andeer P.F."/>
            <person name="Li Z."/>
            <person name="Crits-Christoph A."/>
            <person name="Burstein D."/>
            <person name="Anantharaman K."/>
            <person name="Lane K.R."/>
            <person name="Thomas B.C."/>
            <person name="Pan C."/>
            <person name="Northen T.R."/>
            <person name="Banfield J.F."/>
        </authorList>
    </citation>
    <scope>NUCLEOTIDE SEQUENCE [LARGE SCALE GENOMIC DNA]</scope>
    <source>
        <strain evidence="3">NP_4</strain>
    </source>
</reference>
<evidence type="ECO:0000313" key="3">
    <source>
        <dbReference type="EMBL" id="TMI99041.1"/>
    </source>
</evidence>
<evidence type="ECO:0000256" key="2">
    <source>
        <dbReference type="ARBA" id="ARBA00023002"/>
    </source>
</evidence>
<sequence length="118" mass="12415">VNISSGAGRSYSLTGIQAYASAKAGLIGFTRQTAVELGPSGIRVNCVAPGFVRSNPTTEKQWEAMGAEAQRQFVESIALRRLGKAEEIARAVVFFASADASYVTGQTISVDGGKWMLG</sequence>
<dbReference type="Gene3D" id="3.40.50.720">
    <property type="entry name" value="NAD(P)-binding Rossmann-like Domain"/>
    <property type="match status" value="1"/>
</dbReference>
<dbReference type="SUPFAM" id="SSF51735">
    <property type="entry name" value="NAD(P)-binding Rossmann-fold domains"/>
    <property type="match status" value="1"/>
</dbReference>
<accession>A0A537KTG5</accession>
<dbReference type="InterPro" id="IPR002347">
    <property type="entry name" value="SDR_fam"/>
</dbReference>
<dbReference type="GO" id="GO:0016491">
    <property type="term" value="F:oxidoreductase activity"/>
    <property type="evidence" value="ECO:0007669"/>
    <property type="project" value="UniProtKB-KW"/>
</dbReference>